<evidence type="ECO:0000256" key="1">
    <source>
        <dbReference type="SAM" id="Phobius"/>
    </source>
</evidence>
<dbReference type="KEGG" id="nlo:107224805"/>
<dbReference type="RefSeq" id="XP_015520487.1">
    <property type="nucleotide sequence ID" value="XM_015665001.1"/>
</dbReference>
<keyword evidence="2" id="KW-1185">Reference proteome</keyword>
<evidence type="ECO:0000313" key="3">
    <source>
        <dbReference type="RefSeq" id="XP_015520487.1"/>
    </source>
</evidence>
<dbReference type="InParanoid" id="A0A6J0C1T7"/>
<accession>A0A6J0C1T7</accession>
<keyword evidence="1" id="KW-0812">Transmembrane</keyword>
<dbReference type="Proteomes" id="UP000829291">
    <property type="component" value="Chromosome 2"/>
</dbReference>
<dbReference type="InterPro" id="IPR016719">
    <property type="entry name" value="CAMLG"/>
</dbReference>
<sequence length="235" mass="26904">MADAIARREARRKRILENSETRLQRITSGQRIGHEDVHPDLTQPKNDDLVKTYLEHQDYVTLTESLPNNLHRREGSSMDDSPALMNHIVQNETQNNTVTNKVTNVPNNDNKNASIKKVFQSADAGVLFSVFGNKWTLVLLAALVNILYLLQLQRFCGKDILVPFFTLVLVRLHLFENKAEMQGGNMLSAVLILCSVDPKLVRNLRWVMRICRKVVEEFSIYIFSFIVLHNVASLY</sequence>
<dbReference type="GeneID" id="107224805"/>
<dbReference type="PANTHER" id="PTHR15026">
    <property type="entry name" value="CALCIUM-SIGNAL MODULATING CYCLOPHILIN LIGAND CAML"/>
    <property type="match status" value="1"/>
</dbReference>
<reference evidence="3" key="1">
    <citation type="submission" date="2025-04" db="UniProtKB">
        <authorList>
            <consortium name="RefSeq"/>
        </authorList>
    </citation>
    <scope>IDENTIFICATION</scope>
    <source>
        <tissue evidence="4 5">Thorax and Abdomen</tissue>
        <tissue evidence="3">Whole body</tissue>
    </source>
</reference>
<organism evidence="2 3">
    <name type="scientific">Neodiprion lecontei</name>
    <name type="common">Redheaded pine sawfly</name>
    <dbReference type="NCBI Taxonomy" id="441921"/>
    <lineage>
        <taxon>Eukaryota</taxon>
        <taxon>Metazoa</taxon>
        <taxon>Ecdysozoa</taxon>
        <taxon>Arthropoda</taxon>
        <taxon>Hexapoda</taxon>
        <taxon>Insecta</taxon>
        <taxon>Pterygota</taxon>
        <taxon>Neoptera</taxon>
        <taxon>Endopterygota</taxon>
        <taxon>Hymenoptera</taxon>
        <taxon>Tenthredinoidea</taxon>
        <taxon>Diprionidae</taxon>
        <taxon>Diprioninae</taxon>
        <taxon>Neodiprion</taxon>
    </lineage>
</organism>
<dbReference type="OrthoDB" id="9895378at2759"/>
<dbReference type="AlphaFoldDB" id="A0A6J0C1T7"/>
<dbReference type="RefSeq" id="XP_046588036.1">
    <property type="nucleotide sequence ID" value="XM_046732080.1"/>
</dbReference>
<name>A0A6J0C1T7_NEOLC</name>
<dbReference type="GO" id="GO:0043529">
    <property type="term" value="C:GET complex"/>
    <property type="evidence" value="ECO:0007669"/>
    <property type="project" value="TreeGrafter"/>
</dbReference>
<evidence type="ECO:0000313" key="2">
    <source>
        <dbReference type="Proteomes" id="UP000829291"/>
    </source>
</evidence>
<keyword evidence="1" id="KW-1133">Transmembrane helix</keyword>
<dbReference type="RefSeq" id="XP_046588035.1">
    <property type="nucleotide sequence ID" value="XM_046732079.1"/>
</dbReference>
<dbReference type="PANTHER" id="PTHR15026:SF0">
    <property type="entry name" value="GUIDED ENTRY OF TAIL-ANCHORED PROTEINS FACTOR CAMLG"/>
    <property type="match status" value="1"/>
</dbReference>
<feature type="transmembrane region" description="Helical" evidence="1">
    <location>
        <begin position="126"/>
        <end position="148"/>
    </location>
</feature>
<gene>
    <name evidence="3 4 5" type="primary">LOC107224805</name>
</gene>
<proteinExistence type="predicted"/>
<keyword evidence="1" id="KW-0472">Membrane</keyword>
<evidence type="ECO:0000313" key="4">
    <source>
        <dbReference type="RefSeq" id="XP_046588035.1"/>
    </source>
</evidence>
<protein>
    <submittedName>
        <fullName evidence="3 4">Uncharacterized protein LOC107224805</fullName>
    </submittedName>
</protein>
<evidence type="ECO:0000313" key="5">
    <source>
        <dbReference type="RefSeq" id="XP_046588036.1"/>
    </source>
</evidence>
<dbReference type="GO" id="GO:0071816">
    <property type="term" value="P:tail-anchored membrane protein insertion into ER membrane"/>
    <property type="evidence" value="ECO:0007669"/>
    <property type="project" value="TreeGrafter"/>
</dbReference>